<dbReference type="PANTHER" id="PTHR11933:SF5">
    <property type="entry name" value="MITOCHONDRIAL TRNA-SPECIFIC 2-THIOURIDYLASE 1"/>
    <property type="match status" value="1"/>
</dbReference>
<dbReference type="NCBIfam" id="TIGR00420">
    <property type="entry name" value="trmU"/>
    <property type="match status" value="1"/>
</dbReference>
<keyword evidence="8" id="KW-1015">Disulfide bond</keyword>
<dbReference type="Pfam" id="PF03054">
    <property type="entry name" value="tRNA_Me_trans"/>
    <property type="match status" value="1"/>
</dbReference>
<dbReference type="CDD" id="cd01998">
    <property type="entry name" value="MnmA_TRMU-like"/>
    <property type="match status" value="1"/>
</dbReference>
<feature type="binding site" evidence="10">
    <location>
        <position position="126"/>
    </location>
    <ligand>
        <name>ATP</name>
        <dbReference type="ChEBI" id="CHEBI:30616"/>
    </ligand>
</feature>
<dbReference type="Pfam" id="PF20259">
    <property type="entry name" value="tRNA_Me_trans_M"/>
    <property type="match status" value="1"/>
</dbReference>
<evidence type="ECO:0000256" key="10">
    <source>
        <dbReference type="HAMAP-Rule" id="MF_00144"/>
    </source>
</evidence>
<dbReference type="EMBL" id="LAQJ01000310">
    <property type="protein sequence ID" value="KKO17933.1"/>
    <property type="molecule type" value="Genomic_DNA"/>
</dbReference>
<dbReference type="Gene3D" id="2.30.30.280">
    <property type="entry name" value="Adenine nucleotide alpha hydrolases-like domains"/>
    <property type="match status" value="1"/>
</dbReference>
<feature type="active site" description="Nucleophile" evidence="10">
    <location>
        <position position="102"/>
    </location>
</feature>
<sequence length="361" mass="40160">MKAKVVVAMSGGVDSSVAAHLLVEQGYEVVGLFMRLGIDKLDTTTKTKICCSLEDAQDARTVADQLGIQFHVLNFKDAFNRIINTFCTEYLNGRTPNPCILCNQDLKFGRLLDFAKMLNADFIATGHYAKVEKACDRYLLKKGADSRKDQSYVLFSLNQEQLSRTIFPLGMVTKEAVREIARNLNLKTKDKPESQDVCFVLDNNYHTLLYERFGDRITPGLLKDTKGNVLGRHQGLPFFTIGQRKGLGVALGTPRYVVDINPQENTVVIGTDAELLENELVASAINWISIDKLDTPLNVQAKIRYHHVAADATVYPDKPDAVRVVFKEPQRAITPGQAVVFYDNDTVVGGGWIERKSGKTS</sequence>
<evidence type="ECO:0000256" key="1">
    <source>
        <dbReference type="ARBA" id="ARBA00022490"/>
    </source>
</evidence>
<comment type="caution">
    <text evidence="10">Lacks conserved residue(s) required for the propagation of feature annotation.</text>
</comment>
<evidence type="ECO:0000256" key="8">
    <source>
        <dbReference type="ARBA" id="ARBA00023157"/>
    </source>
</evidence>
<evidence type="ECO:0000256" key="6">
    <source>
        <dbReference type="ARBA" id="ARBA00022840"/>
    </source>
</evidence>
<evidence type="ECO:0000256" key="2">
    <source>
        <dbReference type="ARBA" id="ARBA00022555"/>
    </source>
</evidence>
<dbReference type="Gene3D" id="2.40.30.10">
    <property type="entry name" value="Translation factors"/>
    <property type="match status" value="1"/>
</dbReference>
<feature type="binding site" evidence="10">
    <location>
        <position position="34"/>
    </location>
    <ligand>
        <name>ATP</name>
        <dbReference type="ChEBI" id="CHEBI:30616"/>
    </ligand>
</feature>
<protein>
    <recommendedName>
        <fullName evidence="10">tRNA-specific 2-thiouridylase MnmA</fullName>
        <ecNumber evidence="10">2.8.1.13</ecNumber>
    </recommendedName>
</protein>
<gene>
    <name evidence="10" type="primary">mnmA</name>
    <name evidence="13" type="ORF">BROFUL_03384</name>
</gene>
<evidence type="ECO:0000313" key="14">
    <source>
        <dbReference type="Proteomes" id="UP000034954"/>
    </source>
</evidence>
<dbReference type="InterPro" id="IPR046885">
    <property type="entry name" value="MnmA-like_C"/>
</dbReference>
<evidence type="ECO:0000256" key="3">
    <source>
        <dbReference type="ARBA" id="ARBA00022679"/>
    </source>
</evidence>
<dbReference type="PANTHER" id="PTHR11933">
    <property type="entry name" value="TRNA 5-METHYLAMINOMETHYL-2-THIOURIDYLATE -METHYLTRANSFERASE"/>
    <property type="match status" value="1"/>
</dbReference>
<dbReference type="InterPro" id="IPR023382">
    <property type="entry name" value="MnmA-like_central_sf"/>
</dbReference>
<dbReference type="EC" id="2.8.1.13" evidence="10"/>
<dbReference type="GO" id="GO:0005737">
    <property type="term" value="C:cytoplasm"/>
    <property type="evidence" value="ECO:0007669"/>
    <property type="project" value="UniProtKB-SubCell"/>
</dbReference>
<feature type="domain" description="tRNA-specific 2-thiouridylase MnmA-like central" evidence="12">
    <location>
        <begin position="219"/>
        <end position="270"/>
    </location>
</feature>
<dbReference type="SUPFAM" id="SSF52402">
    <property type="entry name" value="Adenine nucleotide alpha hydrolases-like"/>
    <property type="match status" value="1"/>
</dbReference>
<name>A0A0M2UP73_9BACT</name>
<dbReference type="GO" id="GO:0008168">
    <property type="term" value="F:methyltransferase activity"/>
    <property type="evidence" value="ECO:0007669"/>
    <property type="project" value="UniProtKB-KW"/>
</dbReference>
<keyword evidence="2 10" id="KW-0820">tRNA-binding</keyword>
<keyword evidence="1 10" id="KW-0963">Cytoplasm</keyword>
<dbReference type="FunFam" id="2.30.30.280:FF:000001">
    <property type="entry name" value="tRNA-specific 2-thiouridylase MnmA"/>
    <property type="match status" value="1"/>
</dbReference>
<dbReference type="FunFam" id="3.40.50.620:FF:000115">
    <property type="entry name" value="tRNA-specific 2-thiouridylase MnmA"/>
    <property type="match status" value="1"/>
</dbReference>
<dbReference type="GO" id="GO:0002143">
    <property type="term" value="P:tRNA wobble position uridine thiolation"/>
    <property type="evidence" value="ECO:0007669"/>
    <property type="project" value="TreeGrafter"/>
</dbReference>
<evidence type="ECO:0000259" key="12">
    <source>
        <dbReference type="Pfam" id="PF20259"/>
    </source>
</evidence>
<keyword evidence="5 10" id="KW-0547">Nucleotide-binding</keyword>
<dbReference type="FunFam" id="2.40.30.10:FF:000023">
    <property type="entry name" value="tRNA-specific 2-thiouridylase MnmA"/>
    <property type="match status" value="1"/>
</dbReference>
<comment type="similarity">
    <text evidence="10">Belongs to the MnmA/TRMU family.</text>
</comment>
<feature type="region of interest" description="Interaction with tRNA" evidence="10">
    <location>
        <begin position="304"/>
        <end position="305"/>
    </location>
</feature>
<dbReference type="InterPro" id="IPR014729">
    <property type="entry name" value="Rossmann-like_a/b/a_fold"/>
</dbReference>
<reference evidence="13 14" key="1">
    <citation type="journal article" date="2013" name="BMC Microbiol.">
        <title>Identification of the type II cytochrome c maturation pathway in anammox bacteria by comparative genomics.</title>
        <authorList>
            <person name="Ferousi C."/>
            <person name="Speth D.R."/>
            <person name="Reimann J."/>
            <person name="Op den Camp H.J."/>
            <person name="Allen J.W."/>
            <person name="Keltjens J.T."/>
            <person name="Jetten M.S."/>
        </authorList>
    </citation>
    <scope>NUCLEOTIDE SEQUENCE [LARGE SCALE GENOMIC DNA]</scope>
    <source>
        <strain evidence="13">RU1</strain>
    </source>
</reference>
<dbReference type="GO" id="GO:0103016">
    <property type="term" value="F:tRNA-uridine 2-sulfurtransferase activity"/>
    <property type="evidence" value="ECO:0007669"/>
    <property type="project" value="UniProtKB-EC"/>
</dbReference>
<dbReference type="AlphaFoldDB" id="A0A0M2UP73"/>
<dbReference type="Gene3D" id="3.40.50.620">
    <property type="entry name" value="HUPs"/>
    <property type="match status" value="1"/>
</dbReference>
<evidence type="ECO:0000259" key="11">
    <source>
        <dbReference type="Pfam" id="PF20258"/>
    </source>
</evidence>
<dbReference type="PATRIC" id="fig|380242.3.peg.4160"/>
<feature type="binding site" evidence="10">
    <location>
        <begin position="8"/>
        <end position="15"/>
    </location>
    <ligand>
        <name>ATP</name>
        <dbReference type="ChEBI" id="CHEBI:30616"/>
    </ligand>
</feature>
<dbReference type="GO" id="GO:0005524">
    <property type="term" value="F:ATP binding"/>
    <property type="evidence" value="ECO:0007669"/>
    <property type="project" value="UniProtKB-KW"/>
</dbReference>
<keyword evidence="4 10" id="KW-0819">tRNA processing</keyword>
<dbReference type="Proteomes" id="UP000034954">
    <property type="component" value="Unassembled WGS sequence"/>
</dbReference>
<dbReference type="GO" id="GO:0032259">
    <property type="term" value="P:methylation"/>
    <property type="evidence" value="ECO:0007669"/>
    <property type="project" value="UniProtKB-KW"/>
</dbReference>
<evidence type="ECO:0000256" key="4">
    <source>
        <dbReference type="ARBA" id="ARBA00022694"/>
    </source>
</evidence>
<comment type="function">
    <text evidence="10">Catalyzes the 2-thiolation of uridine at the wobble position (U34) of tRNA, leading to the formation of s(2)U34.</text>
</comment>
<keyword evidence="6 10" id="KW-0067">ATP-binding</keyword>
<accession>A0A0M2UP73</accession>
<evidence type="ECO:0000256" key="7">
    <source>
        <dbReference type="ARBA" id="ARBA00022884"/>
    </source>
</evidence>
<comment type="catalytic activity">
    <reaction evidence="9 10">
        <text>S-sulfanyl-L-cysteinyl-[protein] + uridine(34) in tRNA + AH2 + ATP = 2-thiouridine(34) in tRNA + L-cysteinyl-[protein] + A + AMP + diphosphate + H(+)</text>
        <dbReference type="Rhea" id="RHEA:47032"/>
        <dbReference type="Rhea" id="RHEA-COMP:10131"/>
        <dbReference type="Rhea" id="RHEA-COMP:11726"/>
        <dbReference type="Rhea" id="RHEA-COMP:11727"/>
        <dbReference type="Rhea" id="RHEA-COMP:11728"/>
        <dbReference type="ChEBI" id="CHEBI:13193"/>
        <dbReference type="ChEBI" id="CHEBI:15378"/>
        <dbReference type="ChEBI" id="CHEBI:17499"/>
        <dbReference type="ChEBI" id="CHEBI:29950"/>
        <dbReference type="ChEBI" id="CHEBI:30616"/>
        <dbReference type="ChEBI" id="CHEBI:33019"/>
        <dbReference type="ChEBI" id="CHEBI:61963"/>
        <dbReference type="ChEBI" id="CHEBI:65315"/>
        <dbReference type="ChEBI" id="CHEBI:87170"/>
        <dbReference type="ChEBI" id="CHEBI:456215"/>
        <dbReference type="EC" id="2.8.1.13"/>
    </reaction>
</comment>
<keyword evidence="3 10" id="KW-0808">Transferase</keyword>
<evidence type="ECO:0000313" key="13">
    <source>
        <dbReference type="EMBL" id="KKO17933.1"/>
    </source>
</evidence>
<proteinExistence type="inferred from homology"/>
<dbReference type="Pfam" id="PF20258">
    <property type="entry name" value="tRNA_Me_trans_C"/>
    <property type="match status" value="1"/>
</dbReference>
<dbReference type="NCBIfam" id="NF001138">
    <property type="entry name" value="PRK00143.1"/>
    <property type="match status" value="1"/>
</dbReference>
<evidence type="ECO:0000256" key="9">
    <source>
        <dbReference type="ARBA" id="ARBA00051542"/>
    </source>
</evidence>
<organism evidence="13 14">
    <name type="scientific">Candidatus Brocadia fulgida</name>
    <dbReference type="NCBI Taxonomy" id="380242"/>
    <lineage>
        <taxon>Bacteria</taxon>
        <taxon>Pseudomonadati</taxon>
        <taxon>Planctomycetota</taxon>
        <taxon>Candidatus Brocadiia</taxon>
        <taxon>Candidatus Brocadiales</taxon>
        <taxon>Candidatus Brocadiaceae</taxon>
        <taxon>Candidatus Brocadia</taxon>
    </lineage>
</organism>
<comment type="subcellular location">
    <subcellularLocation>
        <location evidence="10">Cytoplasm</location>
    </subcellularLocation>
</comment>
<feature type="site" description="Interaction with tRNA" evidence="10">
    <location>
        <position position="337"/>
    </location>
</feature>
<keyword evidence="14" id="KW-1185">Reference proteome</keyword>
<feature type="region of interest" description="Interaction with tRNA" evidence="10">
    <location>
        <begin position="148"/>
        <end position="150"/>
    </location>
</feature>
<dbReference type="GO" id="GO:0000049">
    <property type="term" value="F:tRNA binding"/>
    <property type="evidence" value="ECO:0007669"/>
    <property type="project" value="UniProtKB-KW"/>
</dbReference>
<feature type="active site" description="Cysteine persulfide intermediate" evidence="10">
    <location>
        <position position="198"/>
    </location>
</feature>
<dbReference type="InterPro" id="IPR046884">
    <property type="entry name" value="MnmA-like_central"/>
</dbReference>
<dbReference type="InterPro" id="IPR004506">
    <property type="entry name" value="MnmA-like"/>
</dbReference>
<keyword evidence="7 10" id="KW-0694">RNA-binding</keyword>
<feature type="domain" description="tRNA-specific 2-thiouridylase MnmA-like C-terminal" evidence="11">
    <location>
        <begin position="279"/>
        <end position="353"/>
    </location>
</feature>
<feature type="site" description="Interaction with tRNA" evidence="10">
    <location>
        <position position="127"/>
    </location>
</feature>
<comment type="caution">
    <text evidence="13">The sequence shown here is derived from an EMBL/GenBank/DDBJ whole genome shotgun (WGS) entry which is preliminary data.</text>
</comment>
<dbReference type="HAMAP" id="MF_00144">
    <property type="entry name" value="tRNA_thiouridyl_MnmA"/>
    <property type="match status" value="1"/>
</dbReference>
<evidence type="ECO:0000256" key="5">
    <source>
        <dbReference type="ARBA" id="ARBA00022741"/>
    </source>
</evidence>